<dbReference type="KEGG" id="pdp:PDIP_11690"/>
<comment type="subcellular location">
    <subcellularLocation>
        <location evidence="1">Membrane</location>
    </subcellularLocation>
</comment>
<dbReference type="VEuPathDB" id="FungiDB:PDIP_11690"/>
<evidence type="ECO:0000256" key="2">
    <source>
        <dbReference type="ARBA" id="ARBA00022692"/>
    </source>
</evidence>
<dbReference type="GO" id="GO:0005506">
    <property type="term" value="F:iron ion binding"/>
    <property type="evidence" value="ECO:0007669"/>
    <property type="project" value="InterPro"/>
</dbReference>
<dbReference type="GeneID" id="26229492"/>
<evidence type="ECO:0000256" key="4">
    <source>
        <dbReference type="ARBA" id="ARBA00023136"/>
    </source>
</evidence>
<dbReference type="RefSeq" id="XP_014538554.1">
    <property type="nucleotide sequence ID" value="XM_014683068.1"/>
</dbReference>
<dbReference type="AlphaFoldDB" id="A0A7T6XW08"/>
<evidence type="ECO:0000256" key="5">
    <source>
        <dbReference type="SAM" id="MobiDB-lite"/>
    </source>
</evidence>
<protein>
    <submittedName>
        <fullName evidence="8">Sphinganine hydroxylase Sur2, putative</fullName>
    </submittedName>
</protein>
<dbReference type="GO" id="GO:0016020">
    <property type="term" value="C:membrane"/>
    <property type="evidence" value="ECO:0007669"/>
    <property type="project" value="UniProtKB-SubCell"/>
</dbReference>
<dbReference type="OMA" id="FFIFWDR"/>
<gene>
    <name evidence="8" type="ORF">Pdw03_6069</name>
</gene>
<dbReference type="GO" id="GO:0016491">
    <property type="term" value="F:oxidoreductase activity"/>
    <property type="evidence" value="ECO:0007669"/>
    <property type="project" value="InterPro"/>
</dbReference>
<feature type="transmembrane region" description="Helical" evidence="6">
    <location>
        <begin position="195"/>
        <end position="219"/>
    </location>
</feature>
<evidence type="ECO:0000259" key="7">
    <source>
        <dbReference type="Pfam" id="PF04116"/>
    </source>
</evidence>
<keyword evidence="3 6" id="KW-1133">Transmembrane helix</keyword>
<dbReference type="InterPro" id="IPR006694">
    <property type="entry name" value="Fatty_acid_hydroxylase"/>
</dbReference>
<dbReference type="EMBL" id="CP060779">
    <property type="protein sequence ID" value="QQK48434.1"/>
    <property type="molecule type" value="Genomic_DNA"/>
</dbReference>
<evidence type="ECO:0000256" key="3">
    <source>
        <dbReference type="ARBA" id="ARBA00022989"/>
    </source>
</evidence>
<dbReference type="Proteomes" id="UP000595662">
    <property type="component" value="Chromosome 6"/>
</dbReference>
<evidence type="ECO:0000313" key="9">
    <source>
        <dbReference type="Proteomes" id="UP000595662"/>
    </source>
</evidence>
<reference evidence="8 9" key="1">
    <citation type="submission" date="2020-08" db="EMBL/GenBank/DDBJ databases">
        <title>The completed genome sequence of the pathogenic ascomycete fungus Penicillium digitatum.</title>
        <authorList>
            <person name="Wang M."/>
        </authorList>
    </citation>
    <scope>NUCLEOTIDE SEQUENCE [LARGE SCALE GENOMIC DNA]</scope>
    <source>
        <strain evidence="8 9">PdW03</strain>
    </source>
</reference>
<proteinExistence type="predicted"/>
<dbReference type="Pfam" id="PF04116">
    <property type="entry name" value="FA_hydroxylase"/>
    <property type="match status" value="1"/>
</dbReference>
<keyword evidence="4 6" id="KW-0472">Membrane</keyword>
<sequence length="422" mass="47631">MAVNASVAFDLPPLPTYTLTARENLLAPLPDNVLSLMLPVVAYWGLSMIYHFLDVNNYFVEYRLHTPAEVLKRNKVTRLEVVRDVILQQVIQTVAGLAFLYFDAEETVGREEFDVAVWAQRLRIAQKAVPSLLALGGVDALNLANSMSQNGYTMLAGALAGGSYPSVTQSIILDNGAKAVAPAFTSWELAVAGFIYWYFVPALQFILAISIVDTWQYFLHRAMHMNRWLYATFHSRHHRLYVPYAFGALYNHPFEGFLLDTAGTGIGFLVSGMSTRQAMWFFTMSTIKTVDDHCGYAFPWDPLQHFTSNNAAYHDIHHQSWGIKTNFSQPFFIFWDRLLGTQWNGEVKLRYERARENAQKQVDLDAAQALKTMPIVTVTEDREHERVVVSPEGPATRTRLRRKTVDSLKGPSHGVPGSVLHN</sequence>
<keyword evidence="2 6" id="KW-0812">Transmembrane</keyword>
<evidence type="ECO:0000256" key="6">
    <source>
        <dbReference type="SAM" id="Phobius"/>
    </source>
</evidence>
<feature type="region of interest" description="Disordered" evidence="5">
    <location>
        <begin position="385"/>
        <end position="422"/>
    </location>
</feature>
<evidence type="ECO:0000313" key="8">
    <source>
        <dbReference type="EMBL" id="QQK48434.1"/>
    </source>
</evidence>
<dbReference type="GO" id="GO:0008610">
    <property type="term" value="P:lipid biosynthetic process"/>
    <property type="evidence" value="ECO:0007669"/>
    <property type="project" value="InterPro"/>
</dbReference>
<accession>A0A7T6XW08</accession>
<organism evidence="8 9">
    <name type="scientific">Penicillium digitatum</name>
    <name type="common">Green mold</name>
    <dbReference type="NCBI Taxonomy" id="36651"/>
    <lineage>
        <taxon>Eukaryota</taxon>
        <taxon>Fungi</taxon>
        <taxon>Dikarya</taxon>
        <taxon>Ascomycota</taxon>
        <taxon>Pezizomycotina</taxon>
        <taxon>Eurotiomycetes</taxon>
        <taxon>Eurotiomycetidae</taxon>
        <taxon>Eurotiales</taxon>
        <taxon>Aspergillaceae</taxon>
        <taxon>Penicillium</taxon>
    </lineage>
</organism>
<name>A0A7T6XW08_PENDI</name>
<dbReference type="InterPro" id="IPR050307">
    <property type="entry name" value="Sterol_Desaturase_Related"/>
</dbReference>
<evidence type="ECO:0000256" key="1">
    <source>
        <dbReference type="ARBA" id="ARBA00004370"/>
    </source>
</evidence>
<feature type="transmembrane region" description="Helical" evidence="6">
    <location>
        <begin position="33"/>
        <end position="53"/>
    </location>
</feature>
<dbReference type="PANTHER" id="PTHR11863">
    <property type="entry name" value="STEROL DESATURASE"/>
    <property type="match status" value="1"/>
</dbReference>
<feature type="domain" description="Fatty acid hydroxylase" evidence="7">
    <location>
        <begin position="205"/>
        <end position="341"/>
    </location>
</feature>